<organism evidence="1 2">
    <name type="scientific">Tetrahymena thermophila (strain SB210)</name>
    <dbReference type="NCBI Taxonomy" id="312017"/>
    <lineage>
        <taxon>Eukaryota</taxon>
        <taxon>Sar</taxon>
        <taxon>Alveolata</taxon>
        <taxon>Ciliophora</taxon>
        <taxon>Intramacronucleata</taxon>
        <taxon>Oligohymenophorea</taxon>
        <taxon>Hymenostomatida</taxon>
        <taxon>Tetrahymenina</taxon>
        <taxon>Tetrahymenidae</taxon>
        <taxon>Tetrahymena</taxon>
    </lineage>
</organism>
<dbReference type="InParanoid" id="W7XK73"/>
<dbReference type="RefSeq" id="XP_012651065.1">
    <property type="nucleotide sequence ID" value="XM_012795611.1"/>
</dbReference>
<dbReference type="GeneID" id="24436746"/>
<protein>
    <submittedName>
        <fullName evidence="1">Uncharacterized protein</fullName>
    </submittedName>
</protein>
<name>W7XK73_TETTS</name>
<evidence type="ECO:0000313" key="1">
    <source>
        <dbReference type="EMBL" id="EWS76281.1"/>
    </source>
</evidence>
<reference evidence="2" key="1">
    <citation type="journal article" date="2006" name="PLoS Biol.">
        <title>Macronuclear genome sequence of the ciliate Tetrahymena thermophila, a model eukaryote.</title>
        <authorList>
            <person name="Eisen J.A."/>
            <person name="Coyne R.S."/>
            <person name="Wu M."/>
            <person name="Wu D."/>
            <person name="Thiagarajan M."/>
            <person name="Wortman J.R."/>
            <person name="Badger J.H."/>
            <person name="Ren Q."/>
            <person name="Amedeo P."/>
            <person name="Jones K.M."/>
            <person name="Tallon L.J."/>
            <person name="Delcher A.L."/>
            <person name="Salzberg S.L."/>
            <person name="Silva J.C."/>
            <person name="Haas B.J."/>
            <person name="Majoros W.H."/>
            <person name="Farzad M."/>
            <person name="Carlton J.M."/>
            <person name="Smith R.K. Jr."/>
            <person name="Garg J."/>
            <person name="Pearlman R.E."/>
            <person name="Karrer K.M."/>
            <person name="Sun L."/>
            <person name="Manning G."/>
            <person name="Elde N.C."/>
            <person name="Turkewitz A.P."/>
            <person name="Asai D.J."/>
            <person name="Wilkes D.E."/>
            <person name="Wang Y."/>
            <person name="Cai H."/>
            <person name="Collins K."/>
            <person name="Stewart B.A."/>
            <person name="Lee S.R."/>
            <person name="Wilamowska K."/>
            <person name="Weinberg Z."/>
            <person name="Ruzzo W.L."/>
            <person name="Wloga D."/>
            <person name="Gaertig J."/>
            <person name="Frankel J."/>
            <person name="Tsao C.-C."/>
            <person name="Gorovsky M.A."/>
            <person name="Keeling P.J."/>
            <person name="Waller R.F."/>
            <person name="Patron N.J."/>
            <person name="Cherry J.M."/>
            <person name="Stover N.A."/>
            <person name="Krieger C.J."/>
            <person name="del Toro C."/>
            <person name="Ryder H.F."/>
            <person name="Williamson S.C."/>
            <person name="Barbeau R.A."/>
            <person name="Hamilton E.P."/>
            <person name="Orias E."/>
        </authorList>
    </citation>
    <scope>NUCLEOTIDE SEQUENCE [LARGE SCALE GENOMIC DNA]</scope>
    <source>
        <strain evidence="2">SB210</strain>
    </source>
</reference>
<dbReference type="AlphaFoldDB" id="W7XK73"/>
<keyword evidence="2" id="KW-1185">Reference proteome</keyword>
<proteinExistence type="predicted"/>
<sequence>MLCIYSLKALLSDLYYYQHQQQNLYSVISVRIISKKFLTSLLKFKYLEDTIQIVIHIFFYFFLNKQKLNLNIFMYNDWNLRIFQQILITFQSLLKTQKRVDKKIHIQEQIQNIEIRGQV</sequence>
<dbReference type="EMBL" id="GG662845">
    <property type="protein sequence ID" value="EWS76281.1"/>
    <property type="molecule type" value="Genomic_DNA"/>
</dbReference>
<gene>
    <name evidence="1" type="ORF">TTHERM_000000031</name>
</gene>
<dbReference type="Proteomes" id="UP000009168">
    <property type="component" value="Unassembled WGS sequence"/>
</dbReference>
<dbReference type="KEGG" id="tet:TTHERM_000000031"/>
<evidence type="ECO:0000313" key="2">
    <source>
        <dbReference type="Proteomes" id="UP000009168"/>
    </source>
</evidence>
<accession>W7XK73</accession>